<dbReference type="OrthoDB" id="1432691at2759"/>
<gene>
    <name evidence="1" type="ORF">CR513_07152</name>
</gene>
<evidence type="ECO:0000313" key="1">
    <source>
        <dbReference type="EMBL" id="RDY08607.1"/>
    </source>
</evidence>
<organism evidence="1 2">
    <name type="scientific">Mucuna pruriens</name>
    <name type="common">Velvet bean</name>
    <name type="synonym">Dolichos pruriens</name>
    <dbReference type="NCBI Taxonomy" id="157652"/>
    <lineage>
        <taxon>Eukaryota</taxon>
        <taxon>Viridiplantae</taxon>
        <taxon>Streptophyta</taxon>
        <taxon>Embryophyta</taxon>
        <taxon>Tracheophyta</taxon>
        <taxon>Spermatophyta</taxon>
        <taxon>Magnoliopsida</taxon>
        <taxon>eudicotyledons</taxon>
        <taxon>Gunneridae</taxon>
        <taxon>Pentapetalae</taxon>
        <taxon>rosids</taxon>
        <taxon>fabids</taxon>
        <taxon>Fabales</taxon>
        <taxon>Fabaceae</taxon>
        <taxon>Papilionoideae</taxon>
        <taxon>50 kb inversion clade</taxon>
        <taxon>NPAAA clade</taxon>
        <taxon>indigoferoid/millettioid clade</taxon>
        <taxon>Phaseoleae</taxon>
        <taxon>Mucuna</taxon>
    </lineage>
</organism>
<feature type="non-terminal residue" evidence="1">
    <location>
        <position position="1"/>
    </location>
</feature>
<accession>A0A371I0P4</accession>
<name>A0A371I0P4_MUCPR</name>
<protein>
    <submittedName>
        <fullName evidence="1">Uncharacterized protein</fullName>
    </submittedName>
</protein>
<comment type="caution">
    <text evidence="1">The sequence shown here is derived from an EMBL/GenBank/DDBJ whole genome shotgun (WGS) entry which is preliminary data.</text>
</comment>
<proteinExistence type="predicted"/>
<dbReference type="AlphaFoldDB" id="A0A371I0P4"/>
<reference evidence="1" key="1">
    <citation type="submission" date="2018-05" db="EMBL/GenBank/DDBJ databases">
        <title>Draft genome of Mucuna pruriens seed.</title>
        <authorList>
            <person name="Nnadi N.E."/>
            <person name="Vos R."/>
            <person name="Hasami M.H."/>
            <person name="Devisetty U.K."/>
            <person name="Aguiy J.C."/>
        </authorList>
    </citation>
    <scope>NUCLEOTIDE SEQUENCE [LARGE SCALE GENOMIC DNA]</scope>
    <source>
        <strain evidence="1">JCA_2017</strain>
    </source>
</reference>
<dbReference type="EMBL" id="QJKJ01001244">
    <property type="protein sequence ID" value="RDY08607.1"/>
    <property type="molecule type" value="Genomic_DNA"/>
</dbReference>
<evidence type="ECO:0000313" key="2">
    <source>
        <dbReference type="Proteomes" id="UP000257109"/>
    </source>
</evidence>
<keyword evidence="2" id="KW-1185">Reference proteome</keyword>
<sequence length="87" mass="10016">EKLQSLEEQLHAMEGKDKYGLEVVYLCLVPDVGLLANFKTPEFDKHIGISCPRVHLMAVYIYDNKILVHYFQDSLTGASLNWYVNLE</sequence>
<dbReference type="Proteomes" id="UP000257109">
    <property type="component" value="Unassembled WGS sequence"/>
</dbReference>